<dbReference type="GO" id="GO:0004616">
    <property type="term" value="F:phosphogluconate dehydrogenase (decarboxylating) activity"/>
    <property type="evidence" value="ECO:0007669"/>
    <property type="project" value="InterPro"/>
</dbReference>
<protein>
    <submittedName>
        <fullName evidence="5">6-phosphogluconate dehydrogenase</fullName>
    </submittedName>
</protein>
<dbReference type="Pfam" id="PF00393">
    <property type="entry name" value="6PGD"/>
    <property type="match status" value="1"/>
</dbReference>
<name>A0A455T620_9CHLR</name>
<accession>A0A455T620</accession>
<evidence type="ECO:0000313" key="5">
    <source>
        <dbReference type="EMBL" id="BBH94781.1"/>
    </source>
</evidence>
<dbReference type="EMBL" id="AP019377">
    <property type="protein sequence ID" value="BBH94781.1"/>
    <property type="molecule type" value="Genomic_DNA"/>
</dbReference>
<proteinExistence type="inferred from homology"/>
<dbReference type="GO" id="GO:0006098">
    <property type="term" value="P:pentose-phosphate shunt"/>
    <property type="evidence" value="ECO:0007669"/>
    <property type="project" value="InterPro"/>
</dbReference>
<evidence type="ECO:0000256" key="2">
    <source>
        <dbReference type="ARBA" id="ARBA00023002"/>
    </source>
</evidence>
<dbReference type="InterPro" id="IPR006183">
    <property type="entry name" value="Pgluconate_DH"/>
</dbReference>
<dbReference type="PANTHER" id="PTHR11811">
    <property type="entry name" value="6-PHOSPHOGLUCONATE DEHYDROGENASE"/>
    <property type="match status" value="1"/>
</dbReference>
<dbReference type="NCBIfam" id="TIGR00872">
    <property type="entry name" value="gnd_rel"/>
    <property type="match status" value="1"/>
</dbReference>
<dbReference type="SMART" id="SM01350">
    <property type="entry name" value="6PGD"/>
    <property type="match status" value="1"/>
</dbReference>
<dbReference type="AlphaFoldDB" id="A0A455T620"/>
<dbReference type="Gene3D" id="1.10.1040.10">
    <property type="entry name" value="N-(1-d-carboxylethyl)-l-norvaline Dehydrogenase, domain 2"/>
    <property type="match status" value="1"/>
</dbReference>
<dbReference type="SUPFAM" id="SSF48179">
    <property type="entry name" value="6-phosphogluconate dehydrogenase C-terminal domain-like"/>
    <property type="match status" value="1"/>
</dbReference>
<dbReference type="NCBIfam" id="NF007161">
    <property type="entry name" value="PRK09599.1"/>
    <property type="match status" value="1"/>
</dbReference>
<evidence type="ECO:0000256" key="1">
    <source>
        <dbReference type="ARBA" id="ARBA00008419"/>
    </source>
</evidence>
<dbReference type="GO" id="GO:0050661">
    <property type="term" value="F:NADP binding"/>
    <property type="evidence" value="ECO:0007669"/>
    <property type="project" value="InterPro"/>
</dbReference>
<dbReference type="Gene3D" id="3.40.50.720">
    <property type="entry name" value="NAD(P)-binding Rossmann-like Domain"/>
    <property type="match status" value="1"/>
</dbReference>
<dbReference type="InterPro" id="IPR013328">
    <property type="entry name" value="6PGD_dom2"/>
</dbReference>
<dbReference type="SUPFAM" id="SSF51735">
    <property type="entry name" value="NAD(P)-binding Rossmann-fold domains"/>
    <property type="match status" value="1"/>
</dbReference>
<keyword evidence="2" id="KW-0560">Oxidoreductase</keyword>
<keyword evidence="3" id="KW-0311">Gluconate utilization</keyword>
<dbReference type="GO" id="GO:0019521">
    <property type="term" value="P:D-gluconate metabolic process"/>
    <property type="evidence" value="ECO:0007669"/>
    <property type="project" value="UniProtKB-KW"/>
</dbReference>
<evidence type="ECO:0000259" key="4">
    <source>
        <dbReference type="SMART" id="SM01350"/>
    </source>
</evidence>
<dbReference type="InterPro" id="IPR036291">
    <property type="entry name" value="NAD(P)-bd_dom_sf"/>
</dbReference>
<dbReference type="InterPro" id="IPR008927">
    <property type="entry name" value="6-PGluconate_DH-like_C_sf"/>
</dbReference>
<sequence length="339" mass="36880">MELGLIGLGRMGANMALRLQRAGHRCIGYARHAETVEKRLKEGAISAGATSLAELVGQLQTPRIVWLMIPAASVDATLEQLIPLLSPDDVVVDGGNSFYQDDIRRAALLKEHGIHYLDVGTSGGVWGLERGYCLMIGGESEIVRRLEPLFEALAPGVQAAPRTPGREQVGGTAEHGYLHCGPHGAGHFVKMVHNGIEYGIMAAYAEGFNILRHANIGKHPEEIDAETTPLRNPEYYQYDFNLADIAELWRRGSVIASWLLDLTAHALLKDPDLSQFAGRVSDSGEGRWTIKAAIDEAVPAGVLSTALYERFASRGEADFADKLLSAMRFEFGGHQEKQG</sequence>
<dbReference type="PROSITE" id="PS00895">
    <property type="entry name" value="3_HYDROXYISOBUT_DH"/>
    <property type="match status" value="1"/>
</dbReference>
<feature type="domain" description="6-phosphogluconate dehydrogenase C-terminal" evidence="4">
    <location>
        <begin position="186"/>
        <end position="335"/>
    </location>
</feature>
<dbReference type="GO" id="GO:0016054">
    <property type="term" value="P:organic acid catabolic process"/>
    <property type="evidence" value="ECO:0007669"/>
    <property type="project" value="UniProtKB-ARBA"/>
</dbReference>
<dbReference type="InterPro" id="IPR004849">
    <property type="entry name" value="6DGDH_YqeC"/>
</dbReference>
<dbReference type="InterPro" id="IPR002204">
    <property type="entry name" value="3-OH-isobutyrate_DH-rel_CS"/>
</dbReference>
<dbReference type="InterPro" id="IPR006114">
    <property type="entry name" value="6PGDH_C"/>
</dbReference>
<reference evidence="5" key="1">
    <citation type="submission" date="2018-12" db="EMBL/GenBank/DDBJ databases">
        <title>Novel natural products biosynthetic potential of the class Ktedonobacteria.</title>
        <authorList>
            <person name="Zheng Y."/>
            <person name="Saitou A."/>
            <person name="Wang C.M."/>
            <person name="Toyoda A."/>
            <person name="Minakuchi Y."/>
            <person name="Sekiguchi Y."/>
            <person name="Ueda K."/>
            <person name="Takano H."/>
            <person name="Sakai Y."/>
            <person name="Yokota A."/>
            <person name="Yabe S."/>
        </authorList>
    </citation>
    <scope>NUCLEOTIDE SEQUENCE</scope>
    <source>
        <strain evidence="5">A3-2</strain>
    </source>
</reference>
<evidence type="ECO:0000256" key="3">
    <source>
        <dbReference type="ARBA" id="ARBA00023064"/>
    </source>
</evidence>
<gene>
    <name evidence="5" type="ORF">KTA_29800</name>
</gene>
<dbReference type="InterPro" id="IPR006115">
    <property type="entry name" value="6PGDH_NADP-bd"/>
</dbReference>
<dbReference type="PRINTS" id="PR00076">
    <property type="entry name" value="6PGDHDRGNASE"/>
</dbReference>
<organism evidence="5">
    <name type="scientific">Thermogemmatispora argillosa</name>
    <dbReference type="NCBI Taxonomy" id="2045280"/>
    <lineage>
        <taxon>Bacteria</taxon>
        <taxon>Bacillati</taxon>
        <taxon>Chloroflexota</taxon>
        <taxon>Ktedonobacteria</taxon>
        <taxon>Thermogemmatisporales</taxon>
        <taxon>Thermogemmatisporaceae</taxon>
        <taxon>Thermogemmatispora</taxon>
    </lineage>
</organism>
<dbReference type="Pfam" id="PF03446">
    <property type="entry name" value="NAD_binding_2"/>
    <property type="match status" value="1"/>
</dbReference>
<comment type="similarity">
    <text evidence="1">Belongs to the 6-phosphogluconate dehydrogenase family.</text>
</comment>